<reference evidence="1 2" key="1">
    <citation type="submission" date="2021-06" db="EMBL/GenBank/DDBJ databases">
        <title>Caerostris extrusa draft genome.</title>
        <authorList>
            <person name="Kono N."/>
            <person name="Arakawa K."/>
        </authorList>
    </citation>
    <scope>NUCLEOTIDE SEQUENCE [LARGE SCALE GENOMIC DNA]</scope>
</reference>
<organism evidence="1 2">
    <name type="scientific">Caerostris extrusa</name>
    <name type="common">Bark spider</name>
    <name type="synonym">Caerostris bankana</name>
    <dbReference type="NCBI Taxonomy" id="172846"/>
    <lineage>
        <taxon>Eukaryota</taxon>
        <taxon>Metazoa</taxon>
        <taxon>Ecdysozoa</taxon>
        <taxon>Arthropoda</taxon>
        <taxon>Chelicerata</taxon>
        <taxon>Arachnida</taxon>
        <taxon>Araneae</taxon>
        <taxon>Araneomorphae</taxon>
        <taxon>Entelegynae</taxon>
        <taxon>Araneoidea</taxon>
        <taxon>Araneidae</taxon>
        <taxon>Caerostris</taxon>
    </lineage>
</organism>
<evidence type="ECO:0000313" key="2">
    <source>
        <dbReference type="Proteomes" id="UP001054945"/>
    </source>
</evidence>
<name>A0AAV4UPF8_CAEEX</name>
<protein>
    <submittedName>
        <fullName evidence="1">Uncharacterized protein</fullName>
    </submittedName>
</protein>
<gene>
    <name evidence="1" type="ORF">CEXT_47751</name>
</gene>
<comment type="caution">
    <text evidence="1">The sequence shown here is derived from an EMBL/GenBank/DDBJ whole genome shotgun (WGS) entry which is preliminary data.</text>
</comment>
<accession>A0AAV4UPF8</accession>
<dbReference type="Proteomes" id="UP001054945">
    <property type="component" value="Unassembled WGS sequence"/>
</dbReference>
<proteinExistence type="predicted"/>
<sequence length="192" mass="21911">MENQIPNPDPLKKKYGRTSPSVVNLSEPFYIFSVNTFKPQYLYRPPHYRAKDIKQNKNHHCSENRFLKIKPTVYIQVTVVYISGSNSLHHANGMSTWGQNVGGFSAPVRTVYSWEGRRKKGQKNEDVQEVGEEISNPIPFAISFVYVGGFSAPVRTVYSWEGRRKKGQKKNEDVQEVGEEISNPIPFAISFV</sequence>
<dbReference type="AlphaFoldDB" id="A0AAV4UPF8"/>
<evidence type="ECO:0000313" key="1">
    <source>
        <dbReference type="EMBL" id="GIY59736.1"/>
    </source>
</evidence>
<dbReference type="EMBL" id="BPLR01013238">
    <property type="protein sequence ID" value="GIY59736.1"/>
    <property type="molecule type" value="Genomic_DNA"/>
</dbReference>
<keyword evidence="2" id="KW-1185">Reference proteome</keyword>